<proteinExistence type="predicted"/>
<name>A0ABQ4FHN4_9ACTN</name>
<dbReference type="Proteomes" id="UP000651728">
    <property type="component" value="Unassembled WGS sequence"/>
</dbReference>
<comment type="caution">
    <text evidence="1">The sequence shown here is derived from an EMBL/GenBank/DDBJ whole genome shotgun (WGS) entry which is preliminary data.</text>
</comment>
<keyword evidence="2" id="KW-1185">Reference proteome</keyword>
<gene>
    <name evidence="1" type="ORF">Mam01_44860</name>
</gene>
<evidence type="ECO:0000313" key="1">
    <source>
        <dbReference type="EMBL" id="GIH34322.1"/>
    </source>
</evidence>
<dbReference type="EMBL" id="BOOB01000036">
    <property type="protein sequence ID" value="GIH34322.1"/>
    <property type="molecule type" value="Genomic_DNA"/>
</dbReference>
<organism evidence="1 2">
    <name type="scientific">Microbispora amethystogenes</name>
    <dbReference type="NCBI Taxonomy" id="1427754"/>
    <lineage>
        <taxon>Bacteria</taxon>
        <taxon>Bacillati</taxon>
        <taxon>Actinomycetota</taxon>
        <taxon>Actinomycetes</taxon>
        <taxon>Streptosporangiales</taxon>
        <taxon>Streptosporangiaceae</taxon>
        <taxon>Microbispora</taxon>
    </lineage>
</organism>
<accession>A0ABQ4FHN4</accession>
<protein>
    <submittedName>
        <fullName evidence="1">Uncharacterized protein</fullName>
    </submittedName>
</protein>
<sequence length="70" mass="7329">MLRWADGSTLSVPMLTAAAAYAGLGKPKSFVDEKCPAKGCRPLRVIAVARGEATMPSSRGTCGYRRGTSP</sequence>
<evidence type="ECO:0000313" key="2">
    <source>
        <dbReference type="Proteomes" id="UP000651728"/>
    </source>
</evidence>
<reference evidence="1 2" key="1">
    <citation type="submission" date="2021-01" db="EMBL/GenBank/DDBJ databases">
        <title>Whole genome shotgun sequence of Microbispora amethystogenes NBRC 101907.</title>
        <authorList>
            <person name="Komaki H."/>
            <person name="Tamura T."/>
        </authorList>
    </citation>
    <scope>NUCLEOTIDE SEQUENCE [LARGE SCALE GENOMIC DNA]</scope>
    <source>
        <strain evidence="1 2">NBRC 101907</strain>
    </source>
</reference>